<dbReference type="RefSeq" id="WP_054554742.1">
    <property type="nucleotide sequence ID" value="NZ_LJTC01000017.1"/>
</dbReference>
<dbReference type="AlphaFoldDB" id="A0A0P7DZ78"/>
<evidence type="ECO:0008006" key="8">
    <source>
        <dbReference type="Google" id="ProtNLM"/>
    </source>
</evidence>
<comment type="subcellular location">
    <subcellularLocation>
        <location evidence="1">Membrane</location>
    </subcellularLocation>
</comment>
<dbReference type="InterPro" id="IPR023352">
    <property type="entry name" value="MAPEG-like_dom_sf"/>
</dbReference>
<dbReference type="Gene3D" id="1.20.120.550">
    <property type="entry name" value="Membrane associated eicosanoid/glutathione metabolism-like domain"/>
    <property type="match status" value="1"/>
</dbReference>
<dbReference type="PATRIC" id="fig|570156.3.peg.1902"/>
<dbReference type="Pfam" id="PF01124">
    <property type="entry name" value="MAPEG"/>
    <property type="match status" value="1"/>
</dbReference>
<evidence type="ECO:0000313" key="7">
    <source>
        <dbReference type="Proteomes" id="UP000050378"/>
    </source>
</evidence>
<dbReference type="STRING" id="570156.AOG27_19890"/>
<sequence length="138" mass="15467">MPELTLSAYAAVYVYLIMLTIQWVVAAVTKAKQPNAVPGKLDNSLSHDSFVFRSHRTFMNTLENSPLFLGSVFLGFFLNLNSSAFALCIWLYVIARIIHMLLYYGVATEKNPSPRSYFFLIAALANSVMLVLIGLRLI</sequence>
<reference evidence="6 7" key="1">
    <citation type="submission" date="2015-09" db="EMBL/GenBank/DDBJ databases">
        <title>Draft Genome Sequence of Pseudoalteromonas lipolytica UCD-48B.</title>
        <authorList>
            <person name="Krusor M."/>
            <person name="Coil D.A."/>
            <person name="Lang J.M."/>
            <person name="Eisen J.A."/>
            <person name="Alexiev A."/>
        </authorList>
    </citation>
    <scope>NUCLEOTIDE SEQUENCE [LARGE SCALE GENOMIC DNA]</scope>
    <source>
        <strain evidence="6 7">UCD-48B</strain>
    </source>
</reference>
<dbReference type="EMBL" id="LJTC01000017">
    <property type="protein sequence ID" value="KPM78518.1"/>
    <property type="molecule type" value="Genomic_DNA"/>
</dbReference>
<evidence type="ECO:0000256" key="1">
    <source>
        <dbReference type="ARBA" id="ARBA00004370"/>
    </source>
</evidence>
<proteinExistence type="predicted"/>
<dbReference type="GO" id="GO:0016020">
    <property type="term" value="C:membrane"/>
    <property type="evidence" value="ECO:0007669"/>
    <property type="project" value="UniProtKB-SubCell"/>
</dbReference>
<dbReference type="SUPFAM" id="SSF161084">
    <property type="entry name" value="MAPEG domain-like"/>
    <property type="match status" value="1"/>
</dbReference>
<evidence type="ECO:0000313" key="6">
    <source>
        <dbReference type="EMBL" id="KPM78518.1"/>
    </source>
</evidence>
<keyword evidence="2 5" id="KW-0812">Transmembrane</keyword>
<comment type="caution">
    <text evidence="6">The sequence shown here is derived from an EMBL/GenBank/DDBJ whole genome shotgun (WGS) entry which is preliminary data.</text>
</comment>
<evidence type="ECO:0000256" key="2">
    <source>
        <dbReference type="ARBA" id="ARBA00022692"/>
    </source>
</evidence>
<gene>
    <name evidence="6" type="ORF">AOG27_19890</name>
</gene>
<keyword evidence="3 5" id="KW-1133">Transmembrane helix</keyword>
<keyword evidence="4 5" id="KW-0472">Membrane</keyword>
<evidence type="ECO:0000256" key="4">
    <source>
        <dbReference type="ARBA" id="ARBA00023136"/>
    </source>
</evidence>
<evidence type="ECO:0000256" key="3">
    <source>
        <dbReference type="ARBA" id="ARBA00022989"/>
    </source>
</evidence>
<dbReference type="InterPro" id="IPR001129">
    <property type="entry name" value="Membr-assoc_MAPEG"/>
</dbReference>
<feature type="transmembrane region" description="Helical" evidence="5">
    <location>
        <begin position="6"/>
        <end position="28"/>
    </location>
</feature>
<accession>A0A0P7DZ78</accession>
<protein>
    <recommendedName>
        <fullName evidence="8">MAPEG family protein</fullName>
    </recommendedName>
</protein>
<feature type="transmembrane region" description="Helical" evidence="5">
    <location>
        <begin position="117"/>
        <end position="137"/>
    </location>
</feature>
<organism evidence="6 7">
    <name type="scientific">Pseudoalteromonas lipolytica</name>
    <dbReference type="NCBI Taxonomy" id="570156"/>
    <lineage>
        <taxon>Bacteria</taxon>
        <taxon>Pseudomonadati</taxon>
        <taxon>Pseudomonadota</taxon>
        <taxon>Gammaproteobacteria</taxon>
        <taxon>Alteromonadales</taxon>
        <taxon>Pseudoalteromonadaceae</taxon>
        <taxon>Pseudoalteromonas</taxon>
    </lineage>
</organism>
<dbReference type="Proteomes" id="UP000050378">
    <property type="component" value="Unassembled WGS sequence"/>
</dbReference>
<name>A0A0P7DZ78_9GAMM</name>
<dbReference type="OrthoDB" id="5880499at2"/>
<evidence type="ECO:0000256" key="5">
    <source>
        <dbReference type="SAM" id="Phobius"/>
    </source>
</evidence>